<dbReference type="RefSeq" id="WP_236339506.1">
    <property type="nucleotide sequence ID" value="NZ_CAKMMF010000005.1"/>
</dbReference>
<dbReference type="PANTHER" id="PTHR43283">
    <property type="entry name" value="BETA-LACTAMASE-RELATED"/>
    <property type="match status" value="1"/>
</dbReference>
<keyword evidence="3" id="KW-1185">Reference proteome</keyword>
<dbReference type="EMBL" id="CAKMMF010000005">
    <property type="protein sequence ID" value="CAH1198862.1"/>
    <property type="molecule type" value="Genomic_DNA"/>
</dbReference>
<organism evidence="2 3">
    <name type="scientific">Paenibacillus plantiphilus</name>
    <dbReference type="NCBI Taxonomy" id="2905650"/>
    <lineage>
        <taxon>Bacteria</taxon>
        <taxon>Bacillati</taxon>
        <taxon>Bacillota</taxon>
        <taxon>Bacilli</taxon>
        <taxon>Bacillales</taxon>
        <taxon>Paenibacillaceae</taxon>
        <taxon>Paenibacillus</taxon>
    </lineage>
</organism>
<dbReference type="InterPro" id="IPR050789">
    <property type="entry name" value="Diverse_Enzym_Activities"/>
</dbReference>
<comment type="caution">
    <text evidence="2">The sequence shown here is derived from an EMBL/GenBank/DDBJ whole genome shotgun (WGS) entry which is preliminary data.</text>
</comment>
<dbReference type="EC" id="3.4.16.4" evidence="2"/>
<dbReference type="Gene3D" id="3.40.710.10">
    <property type="entry name" value="DD-peptidase/beta-lactamase superfamily"/>
    <property type="match status" value="1"/>
</dbReference>
<dbReference type="Proteomes" id="UP000838686">
    <property type="component" value="Unassembled WGS sequence"/>
</dbReference>
<dbReference type="SUPFAM" id="SSF56601">
    <property type="entry name" value="beta-lactamase/transpeptidase-like"/>
    <property type="match status" value="1"/>
</dbReference>
<evidence type="ECO:0000313" key="3">
    <source>
        <dbReference type="Proteomes" id="UP000838686"/>
    </source>
</evidence>
<keyword evidence="2" id="KW-0121">Carboxypeptidase</keyword>
<reference evidence="2" key="1">
    <citation type="submission" date="2022-01" db="EMBL/GenBank/DDBJ databases">
        <authorList>
            <person name="Criscuolo A."/>
        </authorList>
    </citation>
    <scope>NUCLEOTIDE SEQUENCE</scope>
    <source>
        <strain evidence="2">CIP111893</strain>
    </source>
</reference>
<sequence length="363" mass="39702">MDLEERGLPDFQASMNHYRVPGIGMTVFREGIIEWSGVQGVAEAGTLHKITAESPFHACSMSKMVTAIGVMRLVQEGLLDLEEDISRYLVSWRLPENAFTDQRKVTLRSLLAHQGGFVDPEGSFDVYYKGDPFPTPANILEGNTRYYPEPAQVKYMPDSQFSYSDAGYTIVEQIIEDVTGESFAQVMERAVIAPLGLSRTFFWGGDAGSGASLDIDKARDGAVTGHDKHGRPVEGKRAHYPNLSGAGLWTTATEFALLSMEVTKAWNGDTASFLRPDLARMMLTGHGCAKGVGLGVFLPKEGKEPHFVSQGWGVGSQCMMVAYPELNSGIVVMTNSEPGKHQNEALVGEVIREISKKYGWPSV</sequence>
<proteinExistence type="predicted"/>
<keyword evidence="2" id="KW-0645">Protease</keyword>
<evidence type="ECO:0000313" key="2">
    <source>
        <dbReference type="EMBL" id="CAH1198862.1"/>
    </source>
</evidence>
<name>A0ABM9C0G4_9BACL</name>
<dbReference type="GO" id="GO:0009002">
    <property type="term" value="F:serine-type D-Ala-D-Ala carboxypeptidase activity"/>
    <property type="evidence" value="ECO:0007669"/>
    <property type="project" value="UniProtKB-EC"/>
</dbReference>
<evidence type="ECO:0000259" key="1">
    <source>
        <dbReference type="Pfam" id="PF00144"/>
    </source>
</evidence>
<dbReference type="InterPro" id="IPR001466">
    <property type="entry name" value="Beta-lactam-related"/>
</dbReference>
<accession>A0ABM9C0G4</accession>
<feature type="domain" description="Beta-lactamase-related" evidence="1">
    <location>
        <begin position="11"/>
        <end position="340"/>
    </location>
</feature>
<protein>
    <submittedName>
        <fullName evidence="2">D-alanyl-D-alanine carboxypeptidase</fullName>
        <ecNumber evidence="2">3.4.16.4</ecNumber>
    </submittedName>
</protein>
<dbReference type="Pfam" id="PF00144">
    <property type="entry name" value="Beta-lactamase"/>
    <property type="match status" value="1"/>
</dbReference>
<gene>
    <name evidence="2" type="primary">yfeW_1</name>
    <name evidence="2" type="ORF">PAECIP111893_01139</name>
</gene>
<dbReference type="InterPro" id="IPR012338">
    <property type="entry name" value="Beta-lactam/transpept-like"/>
</dbReference>
<keyword evidence="2" id="KW-0378">Hydrolase</keyword>